<evidence type="ECO:0000313" key="8">
    <source>
        <dbReference type="Proteomes" id="UP000193404"/>
    </source>
</evidence>
<keyword evidence="2 7" id="KW-0489">Methyltransferase</keyword>
<dbReference type="PANTHER" id="PTHR22807">
    <property type="entry name" value="NOP2 YEAST -RELATED NOL1/NOP2/FMU SUN DOMAIN-CONTAINING"/>
    <property type="match status" value="1"/>
</dbReference>
<dbReference type="OrthoDB" id="14725at2157"/>
<dbReference type="Proteomes" id="UP000193404">
    <property type="component" value="Chromosome"/>
</dbReference>
<dbReference type="InterPro" id="IPR023267">
    <property type="entry name" value="RCMT"/>
</dbReference>
<sequence length="334" mass="37851">MDSIMAYIKKYDKLFEVSPSRKARDLAIKYGFLDYMIERYLDMFKDSTKDFLDSCGYPLKKSIRCNTLKISCDKLVNELKKKGFYLKKVDWLPHGYEVLSYPKSPSLGATIEYLKGYYYIQGLASMIPAYVLNPSSSDFVLDMAAAPGGKTTQLSQLMENKGKIIAVEKSRKRIRALESNINRLGATNILIVRTDATVLKKSNFRFTKILLDAPCSGEGLIPIDQSRKTRTSILDLRNFFITQLNLISTAFSLLDDNGRLVYSTCSIAPEENEAVINFAIENLGMKPIKISEFPGCKGITEFHGIKFSEELKNCLRLYPHKHGTEGFFICLLQK</sequence>
<keyword evidence="1" id="KW-0963">Cytoplasm</keyword>
<dbReference type="Gene3D" id="3.30.70.1170">
    <property type="entry name" value="Sun protein, domain 3"/>
    <property type="match status" value="1"/>
</dbReference>
<feature type="domain" description="SAM-dependent MTase RsmB/NOP-type" evidence="6">
    <location>
        <begin position="51"/>
        <end position="334"/>
    </location>
</feature>
<evidence type="ECO:0000259" key="6">
    <source>
        <dbReference type="PROSITE" id="PS51686"/>
    </source>
</evidence>
<dbReference type="EMBL" id="CP020477">
    <property type="protein sequence ID" value="ARM75862.1"/>
    <property type="molecule type" value="Genomic_DNA"/>
</dbReference>
<dbReference type="CDD" id="cd02440">
    <property type="entry name" value="AdoMet_MTases"/>
    <property type="match status" value="1"/>
</dbReference>
<proteinExistence type="predicted"/>
<dbReference type="PRINTS" id="PR02008">
    <property type="entry name" value="RCMTFAMILY"/>
</dbReference>
<dbReference type="InterPro" id="IPR001678">
    <property type="entry name" value="MeTrfase_RsmB-F_NOP2_dom"/>
</dbReference>
<dbReference type="STRING" id="282676.B6F84_07320"/>
<keyword evidence="5" id="KW-0694">RNA-binding</keyword>
<dbReference type="PROSITE" id="PS51686">
    <property type="entry name" value="SAM_MT_RSMB_NOP"/>
    <property type="match status" value="1"/>
</dbReference>
<keyword evidence="4" id="KW-0949">S-adenosyl-L-methionine</keyword>
<name>A0A1W6K049_9CREN</name>
<accession>A0A1W6K049</accession>
<protein>
    <submittedName>
        <fullName evidence="7">RNA methyltransferase</fullName>
    </submittedName>
</protein>
<dbReference type="GO" id="GO:0016428">
    <property type="term" value="F:tRNA (cytidine-5-)-methyltransferase activity"/>
    <property type="evidence" value="ECO:0007669"/>
    <property type="project" value="TreeGrafter"/>
</dbReference>
<dbReference type="AlphaFoldDB" id="A0A1W6K049"/>
<dbReference type="Pfam" id="PF17125">
    <property type="entry name" value="Methyltr_RsmF_N"/>
    <property type="match status" value="1"/>
</dbReference>
<dbReference type="InterPro" id="IPR031341">
    <property type="entry name" value="Methyltr_RsmF_N"/>
</dbReference>
<dbReference type="GO" id="GO:0030488">
    <property type="term" value="P:tRNA methylation"/>
    <property type="evidence" value="ECO:0007669"/>
    <property type="project" value="TreeGrafter"/>
</dbReference>
<dbReference type="KEGG" id="aman:B6F84_07320"/>
<dbReference type="PANTHER" id="PTHR22807:SF74">
    <property type="entry name" value="TRNA (CYTOSINE(48)-C(5))-METHYLTRANSFERASE"/>
    <property type="match status" value="1"/>
</dbReference>
<evidence type="ECO:0000256" key="2">
    <source>
        <dbReference type="ARBA" id="ARBA00022603"/>
    </source>
</evidence>
<evidence type="ECO:0000256" key="4">
    <source>
        <dbReference type="ARBA" id="ARBA00022691"/>
    </source>
</evidence>
<dbReference type="RefSeq" id="WP_148691643.1">
    <property type="nucleotide sequence ID" value="NZ_CP020477.1"/>
</dbReference>
<evidence type="ECO:0000256" key="3">
    <source>
        <dbReference type="ARBA" id="ARBA00022679"/>
    </source>
</evidence>
<dbReference type="SUPFAM" id="SSF53335">
    <property type="entry name" value="S-adenosyl-L-methionine-dependent methyltransferases"/>
    <property type="match status" value="1"/>
</dbReference>
<dbReference type="GeneID" id="41590717"/>
<evidence type="ECO:0000256" key="5">
    <source>
        <dbReference type="ARBA" id="ARBA00022884"/>
    </source>
</evidence>
<dbReference type="Gene3D" id="3.40.50.150">
    <property type="entry name" value="Vaccinia Virus protein VP39"/>
    <property type="match status" value="1"/>
</dbReference>
<dbReference type="InterPro" id="IPR029063">
    <property type="entry name" value="SAM-dependent_MTases_sf"/>
</dbReference>
<gene>
    <name evidence="7" type="ORF">B6F84_07320</name>
</gene>
<keyword evidence="3 7" id="KW-0808">Transferase</keyword>
<dbReference type="InterPro" id="IPR049560">
    <property type="entry name" value="MeTrfase_RsmB-F_NOP2_cat"/>
</dbReference>
<dbReference type="GO" id="GO:0003723">
    <property type="term" value="F:RNA binding"/>
    <property type="evidence" value="ECO:0007669"/>
    <property type="project" value="UniProtKB-KW"/>
</dbReference>
<organism evidence="7 8">
    <name type="scientific">Acidianus manzaensis</name>
    <dbReference type="NCBI Taxonomy" id="282676"/>
    <lineage>
        <taxon>Archaea</taxon>
        <taxon>Thermoproteota</taxon>
        <taxon>Thermoprotei</taxon>
        <taxon>Sulfolobales</taxon>
        <taxon>Sulfolobaceae</taxon>
        <taxon>Acidianus</taxon>
    </lineage>
</organism>
<evidence type="ECO:0000313" key="7">
    <source>
        <dbReference type="EMBL" id="ARM75862.1"/>
    </source>
</evidence>
<keyword evidence="8" id="KW-1185">Reference proteome</keyword>
<reference evidence="7 8" key="1">
    <citation type="submission" date="2017-03" db="EMBL/GenBank/DDBJ databases">
        <title>Sulfur activation and transportation mechanism of thermophilic Archaea Acidianus manzaensis YN-25.</title>
        <authorList>
            <person name="Ma Y."/>
            <person name="Yang Y."/>
            <person name="Xia J."/>
        </authorList>
    </citation>
    <scope>NUCLEOTIDE SEQUENCE [LARGE SCALE GENOMIC DNA]</scope>
    <source>
        <strain evidence="7 8">YN-25</strain>
    </source>
</reference>
<evidence type="ECO:0000256" key="1">
    <source>
        <dbReference type="ARBA" id="ARBA00022490"/>
    </source>
</evidence>
<dbReference type="NCBIfam" id="TIGR00446">
    <property type="entry name" value="nop2p"/>
    <property type="match status" value="1"/>
</dbReference>
<dbReference type="Pfam" id="PF01189">
    <property type="entry name" value="Methyltr_RsmB-F"/>
    <property type="match status" value="1"/>
</dbReference>
<dbReference type="InterPro" id="IPR011023">
    <property type="entry name" value="Nop2p"/>
</dbReference>